<sequence>MSSSNAGSQLYGDEDPFPIINSDEEVSATTGAGPKKRKKRIVKGPEKERSKKAKADTHPTESMAHQERFVPQTVEETRILPMETGPSSVPPIADKGKNPLEVLPSEMFEGGPTVAVHMFGDPPTIECPILEEFAAQLNETDCVRLTSAASMASLMHQRKLREELVQARAERDQALIKKVTLEEKLQQGDLHKWCAAFWFRMLSTDRMAAAIEEVNMAATKYGAYKVAVAGLKRINQDRPIKAKCAEQLPLWESLCGALIKMGTPEEIAMFPGNTPTVLSKGPTDGEPIPEVPDEYMGIELEDAGEEASKEDVADTGHSGDSWSVHRIHCMVLSEEQSREYPLYSIISNIRRSRADIYSIETVMNLEVDLLDAMRVHNVRVNQHLISKIKELREEMRWRDFQKSKDYSDSLTFETDIHDELVALQKENTRLRENQKIIVSPWFLEKHHVLTRAQHMISTRTRRFISTMDMLKERTREIELRMEYINELRNLLLYHNIDFQSFEKPEEIADPRTRSSREEFLLRLHAQDEEILDIKDKLNQCVNLLSQHGYKWHHTSFS</sequence>
<keyword evidence="4" id="KW-1185">Reference proteome</keyword>
<reference evidence="3" key="1">
    <citation type="submission" date="2023-03" db="EMBL/GenBank/DDBJ databases">
        <authorList>
            <person name="Julca I."/>
        </authorList>
    </citation>
    <scope>NUCLEOTIDE SEQUENCE</scope>
</reference>
<feature type="compositionally biased region" description="Basic and acidic residues" evidence="2">
    <location>
        <begin position="43"/>
        <end position="65"/>
    </location>
</feature>
<protein>
    <submittedName>
        <fullName evidence="3">OLC1v1005599C1</fullName>
    </submittedName>
</protein>
<organism evidence="3 4">
    <name type="scientific">Oldenlandia corymbosa var. corymbosa</name>
    <dbReference type="NCBI Taxonomy" id="529605"/>
    <lineage>
        <taxon>Eukaryota</taxon>
        <taxon>Viridiplantae</taxon>
        <taxon>Streptophyta</taxon>
        <taxon>Embryophyta</taxon>
        <taxon>Tracheophyta</taxon>
        <taxon>Spermatophyta</taxon>
        <taxon>Magnoliopsida</taxon>
        <taxon>eudicotyledons</taxon>
        <taxon>Gunneridae</taxon>
        <taxon>Pentapetalae</taxon>
        <taxon>asterids</taxon>
        <taxon>lamiids</taxon>
        <taxon>Gentianales</taxon>
        <taxon>Rubiaceae</taxon>
        <taxon>Rubioideae</taxon>
        <taxon>Spermacoceae</taxon>
        <taxon>Hedyotis-Oldenlandia complex</taxon>
        <taxon>Oldenlandia</taxon>
    </lineage>
</organism>
<evidence type="ECO:0000313" key="3">
    <source>
        <dbReference type="EMBL" id="CAI9106444.1"/>
    </source>
</evidence>
<keyword evidence="1" id="KW-0175">Coiled coil</keyword>
<evidence type="ECO:0000313" key="4">
    <source>
        <dbReference type="Proteomes" id="UP001161247"/>
    </source>
</evidence>
<feature type="region of interest" description="Disordered" evidence="2">
    <location>
        <begin position="1"/>
        <end position="65"/>
    </location>
</feature>
<evidence type="ECO:0000256" key="1">
    <source>
        <dbReference type="SAM" id="Coils"/>
    </source>
</evidence>
<accession>A0AAV1DF30</accession>
<proteinExistence type="predicted"/>
<dbReference type="Proteomes" id="UP001161247">
    <property type="component" value="Chromosome 5"/>
</dbReference>
<dbReference type="AlphaFoldDB" id="A0AAV1DF30"/>
<evidence type="ECO:0000256" key="2">
    <source>
        <dbReference type="SAM" id="MobiDB-lite"/>
    </source>
</evidence>
<feature type="compositionally biased region" description="Acidic residues" evidence="2">
    <location>
        <begin position="12"/>
        <end position="26"/>
    </location>
</feature>
<name>A0AAV1DF30_OLDCO</name>
<gene>
    <name evidence="3" type="ORF">OLC1_LOCUS14939</name>
</gene>
<dbReference type="EMBL" id="OX459122">
    <property type="protein sequence ID" value="CAI9106444.1"/>
    <property type="molecule type" value="Genomic_DNA"/>
</dbReference>
<feature type="coiled-coil region" evidence="1">
    <location>
        <begin position="157"/>
        <end position="184"/>
    </location>
</feature>